<evidence type="ECO:0000313" key="2">
    <source>
        <dbReference type="EMBL" id="MBD3363939.1"/>
    </source>
</evidence>
<dbReference type="Gene3D" id="3.40.630.30">
    <property type="match status" value="1"/>
</dbReference>
<comment type="caution">
    <text evidence="2">The sequence shown here is derived from an EMBL/GenBank/DDBJ whole genome shotgun (WGS) entry which is preliminary data.</text>
</comment>
<evidence type="ECO:0000259" key="1">
    <source>
        <dbReference type="PROSITE" id="PS51186"/>
    </source>
</evidence>
<dbReference type="Proteomes" id="UP000630660">
    <property type="component" value="Unassembled WGS sequence"/>
</dbReference>
<name>A0A9D5K8B6_UNCW3</name>
<dbReference type="InterPro" id="IPR000182">
    <property type="entry name" value="GNAT_dom"/>
</dbReference>
<accession>A0A9D5K8B6</accession>
<dbReference type="CDD" id="cd04301">
    <property type="entry name" value="NAT_SF"/>
    <property type="match status" value="1"/>
</dbReference>
<dbReference type="EMBL" id="WJKJ01000056">
    <property type="protein sequence ID" value="MBD3363939.1"/>
    <property type="molecule type" value="Genomic_DNA"/>
</dbReference>
<feature type="domain" description="N-acetyltransferase" evidence="1">
    <location>
        <begin position="1"/>
        <end position="143"/>
    </location>
</feature>
<reference evidence="2" key="1">
    <citation type="submission" date="2019-11" db="EMBL/GenBank/DDBJ databases">
        <title>Microbial mats filling the niche in hypersaline microbial mats.</title>
        <authorList>
            <person name="Wong H.L."/>
            <person name="Macleod F.I."/>
            <person name="White R.A. III"/>
            <person name="Burns B.P."/>
        </authorList>
    </citation>
    <scope>NUCLEOTIDE SEQUENCE</scope>
    <source>
        <strain evidence="2">Bin_327</strain>
    </source>
</reference>
<gene>
    <name evidence="2" type="ORF">GF359_01860</name>
</gene>
<dbReference type="AlphaFoldDB" id="A0A9D5K8B6"/>
<dbReference type="Pfam" id="PF00583">
    <property type="entry name" value="Acetyltransf_1"/>
    <property type="match status" value="1"/>
</dbReference>
<protein>
    <submittedName>
        <fullName evidence="2">GNAT family N-acetyltransferase</fullName>
    </submittedName>
</protein>
<organism evidence="2 3">
    <name type="scientific">candidate division WOR-3 bacterium</name>
    <dbReference type="NCBI Taxonomy" id="2052148"/>
    <lineage>
        <taxon>Bacteria</taxon>
        <taxon>Bacteria division WOR-3</taxon>
    </lineage>
</organism>
<dbReference type="PROSITE" id="PS51186">
    <property type="entry name" value="GNAT"/>
    <property type="match status" value="1"/>
</dbReference>
<dbReference type="GO" id="GO:0016747">
    <property type="term" value="F:acyltransferase activity, transferring groups other than amino-acyl groups"/>
    <property type="evidence" value="ECO:0007669"/>
    <property type="project" value="InterPro"/>
</dbReference>
<sequence>YDLFCKKSKPKEPCYQNKLAWYREQFEHGLRIKLLNVDEGKPRKVSRGFVEYIPAEYGWRAVNAPGYILIHCIWVVGRHKKKGYGAELIQKVIEEAKSQNKAGVIVLASTGHWAPSPKFLEKYGFTKVDEALPTFQLMVKKFAQAPDPSFPGDWDKRVKALGKGLTVVRTVQCPYLLDATDIVVNEAKNQGMKTKIVDLDSSKLVQEKSPSAYGVFNVVYNGHIVSYCWISKKDAPKILAETKEKYG</sequence>
<feature type="non-terminal residue" evidence="2">
    <location>
        <position position="1"/>
    </location>
</feature>
<proteinExistence type="predicted"/>
<dbReference type="SUPFAM" id="SSF55729">
    <property type="entry name" value="Acyl-CoA N-acyltransferases (Nat)"/>
    <property type="match status" value="1"/>
</dbReference>
<evidence type="ECO:0000313" key="3">
    <source>
        <dbReference type="Proteomes" id="UP000630660"/>
    </source>
</evidence>
<dbReference type="InterPro" id="IPR016181">
    <property type="entry name" value="Acyl_CoA_acyltransferase"/>
</dbReference>